<keyword evidence="3" id="KW-1185">Reference proteome</keyword>
<organism evidence="2 3">
    <name type="scientific">Streptomyces graminearus</name>
    <dbReference type="NCBI Taxonomy" id="284030"/>
    <lineage>
        <taxon>Bacteria</taxon>
        <taxon>Bacillati</taxon>
        <taxon>Actinomycetota</taxon>
        <taxon>Actinomycetes</taxon>
        <taxon>Kitasatosporales</taxon>
        <taxon>Streptomycetaceae</taxon>
        <taxon>Streptomyces</taxon>
    </lineage>
</organism>
<evidence type="ECO:0000313" key="3">
    <source>
        <dbReference type="Proteomes" id="UP001501721"/>
    </source>
</evidence>
<sequence>MTERDPSVSEATRTVRRRSTTVPMTLLGLPGATAENGRTVRTTGQPPPLYRRFGVRTRGRGVADGAGAVPLSRVVHASGVPSAPVSGSAGRAARRA</sequence>
<dbReference type="Proteomes" id="UP001501721">
    <property type="component" value="Unassembled WGS sequence"/>
</dbReference>
<evidence type="ECO:0000313" key="2">
    <source>
        <dbReference type="EMBL" id="GAA2510192.1"/>
    </source>
</evidence>
<feature type="region of interest" description="Disordered" evidence="1">
    <location>
        <begin position="1"/>
        <end position="52"/>
    </location>
</feature>
<comment type="caution">
    <text evidence="2">The sequence shown here is derived from an EMBL/GenBank/DDBJ whole genome shotgun (WGS) entry which is preliminary data.</text>
</comment>
<gene>
    <name evidence="2" type="ORF">GCM10010422_72330</name>
</gene>
<proteinExistence type="predicted"/>
<reference evidence="2 3" key="1">
    <citation type="journal article" date="2019" name="Int. J. Syst. Evol. Microbiol.">
        <title>The Global Catalogue of Microorganisms (GCM) 10K type strain sequencing project: providing services to taxonomists for standard genome sequencing and annotation.</title>
        <authorList>
            <consortium name="The Broad Institute Genomics Platform"/>
            <consortium name="The Broad Institute Genome Sequencing Center for Infectious Disease"/>
            <person name="Wu L."/>
            <person name="Ma J."/>
        </authorList>
    </citation>
    <scope>NUCLEOTIDE SEQUENCE [LARGE SCALE GENOMIC DNA]</scope>
    <source>
        <strain evidence="2 3">JCM 6923</strain>
    </source>
</reference>
<evidence type="ECO:0000256" key="1">
    <source>
        <dbReference type="SAM" id="MobiDB-lite"/>
    </source>
</evidence>
<dbReference type="EMBL" id="BAAATL010000049">
    <property type="protein sequence ID" value="GAA2510192.1"/>
    <property type="molecule type" value="Genomic_DNA"/>
</dbReference>
<protein>
    <submittedName>
        <fullName evidence="2">Uncharacterized protein</fullName>
    </submittedName>
</protein>
<accession>A0ABN3N107</accession>
<name>A0ABN3N107_9ACTN</name>